<comment type="caution">
    <text evidence="2">The sequence shown here is derived from an EMBL/GenBank/DDBJ whole genome shotgun (WGS) entry which is preliminary data.</text>
</comment>
<name>A0AAV3R6E0_LITER</name>
<dbReference type="Proteomes" id="UP001454036">
    <property type="component" value="Unassembled WGS sequence"/>
</dbReference>
<protein>
    <submittedName>
        <fullName evidence="2">Uncharacterized protein</fullName>
    </submittedName>
</protein>
<sequence>MILDTETPKMEQGREQQPRLLDSSKEGSSMNHLSPESSPKMQGTGENKHNQAVAAVLTPTPDVSLPKSNCGSNYTAQLLSSVTSTNINGHLNALDMQNEEPLQTVNAKPNFLLKLNPDHSLGKIDSGFHTEFLCSKINQNTLLAESKMKVPPNELDETAQDTMHVDNEQLVGTIITKESPSKELILKTRNHVKSSERGILKRNPR</sequence>
<feature type="compositionally biased region" description="Basic and acidic residues" evidence="1">
    <location>
        <begin position="1"/>
        <end position="25"/>
    </location>
</feature>
<feature type="region of interest" description="Disordered" evidence="1">
    <location>
        <begin position="1"/>
        <end position="49"/>
    </location>
</feature>
<accession>A0AAV3R6E0</accession>
<gene>
    <name evidence="2" type="ORF">LIER_24310</name>
</gene>
<organism evidence="2 3">
    <name type="scientific">Lithospermum erythrorhizon</name>
    <name type="common">Purple gromwell</name>
    <name type="synonym">Lithospermum officinale var. erythrorhizon</name>
    <dbReference type="NCBI Taxonomy" id="34254"/>
    <lineage>
        <taxon>Eukaryota</taxon>
        <taxon>Viridiplantae</taxon>
        <taxon>Streptophyta</taxon>
        <taxon>Embryophyta</taxon>
        <taxon>Tracheophyta</taxon>
        <taxon>Spermatophyta</taxon>
        <taxon>Magnoliopsida</taxon>
        <taxon>eudicotyledons</taxon>
        <taxon>Gunneridae</taxon>
        <taxon>Pentapetalae</taxon>
        <taxon>asterids</taxon>
        <taxon>lamiids</taxon>
        <taxon>Boraginales</taxon>
        <taxon>Boraginaceae</taxon>
        <taxon>Boraginoideae</taxon>
        <taxon>Lithospermeae</taxon>
        <taxon>Lithospermum</taxon>
    </lineage>
</organism>
<proteinExistence type="predicted"/>
<reference evidence="2 3" key="1">
    <citation type="submission" date="2024-01" db="EMBL/GenBank/DDBJ databases">
        <title>The complete chloroplast genome sequence of Lithospermum erythrorhizon: insights into the phylogenetic relationship among Boraginaceae species and the maternal lineages of purple gromwells.</title>
        <authorList>
            <person name="Okada T."/>
            <person name="Watanabe K."/>
        </authorList>
    </citation>
    <scope>NUCLEOTIDE SEQUENCE [LARGE SCALE GENOMIC DNA]</scope>
</reference>
<keyword evidence="3" id="KW-1185">Reference proteome</keyword>
<feature type="compositionally biased region" description="Polar residues" evidence="1">
    <location>
        <begin position="26"/>
        <end position="45"/>
    </location>
</feature>
<dbReference type="EMBL" id="BAABME010007028">
    <property type="protein sequence ID" value="GAA0169932.1"/>
    <property type="molecule type" value="Genomic_DNA"/>
</dbReference>
<dbReference type="AlphaFoldDB" id="A0AAV3R6E0"/>
<evidence type="ECO:0000313" key="3">
    <source>
        <dbReference type="Proteomes" id="UP001454036"/>
    </source>
</evidence>
<evidence type="ECO:0000256" key="1">
    <source>
        <dbReference type="SAM" id="MobiDB-lite"/>
    </source>
</evidence>
<evidence type="ECO:0000313" key="2">
    <source>
        <dbReference type="EMBL" id="GAA0169932.1"/>
    </source>
</evidence>